<keyword evidence="10" id="KW-1185">Reference proteome</keyword>
<dbReference type="Proteomes" id="UP000285530">
    <property type="component" value="Unassembled WGS sequence"/>
</dbReference>
<evidence type="ECO:0000256" key="3">
    <source>
        <dbReference type="ARBA" id="ARBA00022737"/>
    </source>
</evidence>
<dbReference type="InterPro" id="IPR035644">
    <property type="entry name" value="MraZ_C"/>
</dbReference>
<evidence type="ECO:0000256" key="1">
    <source>
        <dbReference type="ARBA" id="ARBA00013860"/>
    </source>
</evidence>
<dbReference type="GO" id="GO:0003700">
    <property type="term" value="F:DNA-binding transcription factor activity"/>
    <property type="evidence" value="ECO:0007669"/>
    <property type="project" value="UniProtKB-UniRule"/>
</dbReference>
<dbReference type="OrthoDB" id="9807753at2"/>
<evidence type="ECO:0000256" key="7">
    <source>
        <dbReference type="HAMAP-Rule" id="MF_01008"/>
    </source>
</evidence>
<comment type="subunit">
    <text evidence="7">Forms oligomers.</text>
</comment>
<protein>
    <recommendedName>
        <fullName evidence="1 7">Transcriptional regulator MraZ</fullName>
    </recommendedName>
</protein>
<dbReference type="InterPro" id="IPR035642">
    <property type="entry name" value="MraZ_N"/>
</dbReference>
<dbReference type="EMBL" id="QZEV01000094">
    <property type="protein sequence ID" value="RJK99455.1"/>
    <property type="molecule type" value="Genomic_DNA"/>
</dbReference>
<dbReference type="InterPro" id="IPR037914">
    <property type="entry name" value="SpoVT-AbrB_sf"/>
</dbReference>
<dbReference type="InterPro" id="IPR020603">
    <property type="entry name" value="MraZ_dom"/>
</dbReference>
<keyword evidence="6 7" id="KW-0804">Transcription</keyword>
<dbReference type="RefSeq" id="WP_119887242.1">
    <property type="nucleotide sequence ID" value="NZ_CP067169.1"/>
</dbReference>
<evidence type="ECO:0000259" key="8">
    <source>
        <dbReference type="PROSITE" id="PS51740"/>
    </source>
</evidence>
<evidence type="ECO:0000256" key="5">
    <source>
        <dbReference type="ARBA" id="ARBA00023125"/>
    </source>
</evidence>
<dbReference type="GO" id="GO:2000143">
    <property type="term" value="P:negative regulation of DNA-templated transcription initiation"/>
    <property type="evidence" value="ECO:0007669"/>
    <property type="project" value="TreeGrafter"/>
</dbReference>
<keyword evidence="4 7" id="KW-0805">Transcription regulation</keyword>
<keyword evidence="2 7" id="KW-0963">Cytoplasm</keyword>
<dbReference type="PANTHER" id="PTHR34701:SF1">
    <property type="entry name" value="TRANSCRIPTIONAL REGULATOR MRAZ"/>
    <property type="match status" value="1"/>
</dbReference>
<proteinExistence type="inferred from homology"/>
<organism evidence="9 10">
    <name type="scientific">Paracoccus aestuarii</name>
    <dbReference type="NCBI Taxonomy" id="453842"/>
    <lineage>
        <taxon>Bacteria</taxon>
        <taxon>Pseudomonadati</taxon>
        <taxon>Pseudomonadota</taxon>
        <taxon>Alphaproteobacteria</taxon>
        <taxon>Rhodobacterales</taxon>
        <taxon>Paracoccaceae</taxon>
        <taxon>Paracoccus</taxon>
    </lineage>
</organism>
<dbReference type="GO" id="GO:0051301">
    <property type="term" value="P:cell division"/>
    <property type="evidence" value="ECO:0007669"/>
    <property type="project" value="UniProtKB-KW"/>
</dbReference>
<keyword evidence="9" id="KW-0132">Cell division</keyword>
<dbReference type="Gene3D" id="3.40.1550.20">
    <property type="entry name" value="Transcriptional regulator MraZ domain"/>
    <property type="match status" value="1"/>
</dbReference>
<reference evidence="9 10" key="1">
    <citation type="submission" date="2018-09" db="EMBL/GenBank/DDBJ databases">
        <title>Paracoccus onubensis nov. sp. a moderate halophilic bacterium isolated from Gruta de las Maravillas (Aracena, Spain).</title>
        <authorList>
            <person name="Jurado V."/>
            <person name="Gutierrez-Patricio S."/>
            <person name="Gonzalez-Pimentel J.L."/>
            <person name="Laiz L."/>
            <person name="Saiz-Jimenez C."/>
        </authorList>
    </citation>
    <scope>NUCLEOTIDE SEQUENCE [LARGE SCALE GENOMIC DNA]</scope>
    <source>
        <strain evidence="9 10">DSM 19484</strain>
    </source>
</reference>
<comment type="similarity">
    <text evidence="7">Belongs to the MraZ family.</text>
</comment>
<feature type="domain" description="SpoVT-AbrB" evidence="8">
    <location>
        <begin position="94"/>
        <end position="139"/>
    </location>
</feature>
<feature type="domain" description="SpoVT-AbrB" evidence="8">
    <location>
        <begin position="8"/>
        <end position="65"/>
    </location>
</feature>
<dbReference type="InterPro" id="IPR007159">
    <property type="entry name" value="SpoVT-AbrB_dom"/>
</dbReference>
<dbReference type="PANTHER" id="PTHR34701">
    <property type="entry name" value="TRANSCRIPTIONAL REGULATOR MRAZ"/>
    <property type="match status" value="1"/>
</dbReference>
<dbReference type="SMART" id="SM00966">
    <property type="entry name" value="SpoVT_AbrB"/>
    <property type="match status" value="1"/>
</dbReference>
<dbReference type="InterPro" id="IPR003444">
    <property type="entry name" value="MraZ"/>
</dbReference>
<dbReference type="SUPFAM" id="SSF89447">
    <property type="entry name" value="AbrB/MazE/MraZ-like"/>
    <property type="match status" value="1"/>
</dbReference>
<dbReference type="InterPro" id="IPR038619">
    <property type="entry name" value="MraZ_sf"/>
</dbReference>
<evidence type="ECO:0000313" key="9">
    <source>
        <dbReference type="EMBL" id="RJK99455.1"/>
    </source>
</evidence>
<dbReference type="GO" id="GO:0005737">
    <property type="term" value="C:cytoplasm"/>
    <property type="evidence" value="ECO:0007669"/>
    <property type="project" value="UniProtKB-UniRule"/>
</dbReference>
<keyword evidence="3" id="KW-0677">Repeat</keyword>
<dbReference type="Pfam" id="PF02381">
    <property type="entry name" value="MraZ"/>
    <property type="match status" value="1"/>
</dbReference>
<comment type="caution">
    <text evidence="9">The sequence shown here is derived from an EMBL/GenBank/DDBJ whole genome shotgun (WGS) entry which is preliminary data.</text>
</comment>
<evidence type="ECO:0000313" key="10">
    <source>
        <dbReference type="Proteomes" id="UP000285530"/>
    </source>
</evidence>
<keyword evidence="5 7" id="KW-0238">DNA-binding</keyword>
<comment type="subcellular location">
    <subcellularLocation>
        <location evidence="7">Cytoplasm</location>
        <location evidence="7">Nucleoid</location>
    </subcellularLocation>
</comment>
<gene>
    <name evidence="7" type="primary">mraZ</name>
    <name evidence="9" type="ORF">D3P06_14565</name>
</gene>
<evidence type="ECO:0000256" key="2">
    <source>
        <dbReference type="ARBA" id="ARBA00022490"/>
    </source>
</evidence>
<evidence type="ECO:0000256" key="6">
    <source>
        <dbReference type="ARBA" id="ARBA00023163"/>
    </source>
</evidence>
<dbReference type="CDD" id="cd16321">
    <property type="entry name" value="MraZ_C"/>
    <property type="match status" value="1"/>
</dbReference>
<dbReference type="GO" id="GO:0009295">
    <property type="term" value="C:nucleoid"/>
    <property type="evidence" value="ECO:0007669"/>
    <property type="project" value="UniProtKB-SubCell"/>
</dbReference>
<keyword evidence="9" id="KW-0131">Cell cycle</keyword>
<dbReference type="GO" id="GO:0000976">
    <property type="term" value="F:transcription cis-regulatory region binding"/>
    <property type="evidence" value="ECO:0007669"/>
    <property type="project" value="TreeGrafter"/>
</dbReference>
<evidence type="ECO:0000256" key="4">
    <source>
        <dbReference type="ARBA" id="ARBA00023015"/>
    </source>
</evidence>
<name>A0A418ZSP3_9RHOB</name>
<dbReference type="HAMAP" id="MF_01008">
    <property type="entry name" value="MraZ"/>
    <property type="match status" value="1"/>
</dbReference>
<dbReference type="CDD" id="cd16320">
    <property type="entry name" value="MraZ_N"/>
    <property type="match status" value="1"/>
</dbReference>
<dbReference type="AlphaFoldDB" id="A0A418ZSP3"/>
<dbReference type="PROSITE" id="PS51740">
    <property type="entry name" value="SPOVT_ABRB"/>
    <property type="match status" value="2"/>
</dbReference>
<accession>A0A418ZSP3</accession>
<sequence>MARKFRGTETVKVDGKGRMSVPARLRRVFDAGDPSFSGANTGRTQLVAVYGPDWWNWIELYTIDAIEEIDEQIDRLTRGSQERRWLELLMNGQSTDLEIDREGRLVLPAKLRDKLGFAEGTETVFESRGDYIQVYHPDSRPKDVAALEDFAASKGPEFDPRAFLHAPRDEG</sequence>